<proteinExistence type="predicted"/>
<dbReference type="AlphaFoldDB" id="A0A9X0B905"/>
<evidence type="ECO:0000313" key="1">
    <source>
        <dbReference type="EMBL" id="KAJ5392630.1"/>
    </source>
</evidence>
<sequence length="79" mass="8703">MGNSDLMDFHVPSEQARVVGCWVAPEEWTLNEENPTDETGDDLFGSNSDWCVESPLKESGSMNLVLGAQPCGYMSQSFE</sequence>
<reference evidence="1" key="2">
    <citation type="journal article" date="2023" name="IMA Fungus">
        <title>Comparative genomic study of the Penicillium genus elucidates a diverse pangenome and 15 lateral gene transfer events.</title>
        <authorList>
            <person name="Petersen C."/>
            <person name="Sorensen T."/>
            <person name="Nielsen M.R."/>
            <person name="Sondergaard T.E."/>
            <person name="Sorensen J.L."/>
            <person name="Fitzpatrick D.A."/>
            <person name="Frisvad J.C."/>
            <person name="Nielsen K.L."/>
        </authorList>
    </citation>
    <scope>NUCLEOTIDE SEQUENCE</scope>
    <source>
        <strain evidence="1">IBT 29677</strain>
    </source>
</reference>
<dbReference type="EMBL" id="JAPZBU010000008">
    <property type="protein sequence ID" value="KAJ5392630.1"/>
    <property type="molecule type" value="Genomic_DNA"/>
</dbReference>
<reference evidence="1" key="1">
    <citation type="submission" date="2022-12" db="EMBL/GenBank/DDBJ databases">
        <authorList>
            <person name="Petersen C."/>
        </authorList>
    </citation>
    <scope>NUCLEOTIDE SEQUENCE</scope>
    <source>
        <strain evidence="1">IBT 29677</strain>
    </source>
</reference>
<organism evidence="1 2">
    <name type="scientific">Penicillium cosmopolitanum</name>
    <dbReference type="NCBI Taxonomy" id="1131564"/>
    <lineage>
        <taxon>Eukaryota</taxon>
        <taxon>Fungi</taxon>
        <taxon>Dikarya</taxon>
        <taxon>Ascomycota</taxon>
        <taxon>Pezizomycotina</taxon>
        <taxon>Eurotiomycetes</taxon>
        <taxon>Eurotiomycetidae</taxon>
        <taxon>Eurotiales</taxon>
        <taxon>Aspergillaceae</taxon>
        <taxon>Penicillium</taxon>
    </lineage>
</organism>
<gene>
    <name evidence="1" type="ORF">N7509_008120</name>
</gene>
<name>A0A9X0B905_9EURO</name>
<keyword evidence="2" id="KW-1185">Reference proteome</keyword>
<accession>A0A9X0B905</accession>
<dbReference type="RefSeq" id="XP_056488308.1">
    <property type="nucleotide sequence ID" value="XM_056632757.1"/>
</dbReference>
<evidence type="ECO:0000313" key="2">
    <source>
        <dbReference type="Proteomes" id="UP001147747"/>
    </source>
</evidence>
<protein>
    <submittedName>
        <fullName evidence="1">Uncharacterized protein</fullName>
    </submittedName>
</protein>
<dbReference type="GeneID" id="81371737"/>
<dbReference type="Proteomes" id="UP001147747">
    <property type="component" value="Unassembled WGS sequence"/>
</dbReference>
<comment type="caution">
    <text evidence="1">The sequence shown here is derived from an EMBL/GenBank/DDBJ whole genome shotgun (WGS) entry which is preliminary data.</text>
</comment>